<evidence type="ECO:0000313" key="6">
    <source>
        <dbReference type="Proteomes" id="UP000276133"/>
    </source>
</evidence>
<sequence length="572" mass="66971">MTNYKVRTHLYAAILNYLMIFDISDQPDECEYKKDIEYYENIRILLSNMNNLLKILCTDSCEGLNIVTMMGLTLLNKIIDLDPTNPKWLKYLNDNGYINCIINTIKNTDNELLEESFNSQTNNDKVFFIYETKLALFATIAKTSYGAEMLIKNGLISCLSQCSVFSLRVKFDRNIYAKRSAAYLIQLLHQFYQIFFPILNLFILILNTTGSNNIEIKTQISKFVLAHNETFLHILTSKVGDNKMLDELKLVTCLLSKLSPFDLLKYEISCDKIGGEHDSIFSRIHREILNLINVYLVPEQLKYLRKEIEHHSANKHNVIKLTNSSFAEIASNIVTYSTNVMKVSQQKIPLLIFSAKIESQQLHPYSPTMMQINSKYLQLGLLIDFLKYSMENLDKSIELEAELNHKNQHVNDLLEIEKKQLVGENKMFERMADTEKQLHLRQILKIHLKAARNELLTYRLMIERGLLILWRHIEFYLINRDLNLPSYQLFRTDFYSTDQNLEMENKRLDRYSADSKSREDFVKFKNDLDAIMGANFFKKCLDVDQKVQHFKHDNFVAIVSKRIQKLMHLISH</sequence>
<evidence type="ECO:0000313" key="5">
    <source>
        <dbReference type="EMBL" id="RNA17687.1"/>
    </source>
</evidence>
<dbReference type="Proteomes" id="UP000276133">
    <property type="component" value="Unassembled WGS sequence"/>
</dbReference>
<keyword evidence="6" id="KW-1185">Reference proteome</keyword>
<gene>
    <name evidence="5" type="ORF">BpHYR1_030871</name>
</gene>
<dbReference type="PANTHER" id="PTHR31344">
    <property type="entry name" value="NUCLEAR PORE COMPLEX PROTEIN NUP205"/>
    <property type="match status" value="1"/>
</dbReference>
<reference evidence="5 6" key="1">
    <citation type="journal article" date="2018" name="Sci. Rep.">
        <title>Genomic signatures of local adaptation to the degree of environmental predictability in rotifers.</title>
        <authorList>
            <person name="Franch-Gras L."/>
            <person name="Hahn C."/>
            <person name="Garcia-Roger E.M."/>
            <person name="Carmona M.J."/>
            <person name="Serra M."/>
            <person name="Gomez A."/>
        </authorList>
    </citation>
    <scope>NUCLEOTIDE SEQUENCE [LARGE SCALE GENOMIC DNA]</scope>
    <source>
        <strain evidence="5">HYR1</strain>
    </source>
</reference>
<dbReference type="OrthoDB" id="2019644at2759"/>
<comment type="similarity">
    <text evidence="2">Belongs to the NUP186/NUP192/NUP205 family.</text>
</comment>
<comment type="subcellular location">
    <subcellularLocation>
        <location evidence="1">Nucleus</location>
    </subcellularLocation>
</comment>
<protein>
    <submittedName>
        <fullName evidence="5">Nuclear pore complex protein Nup205-like</fullName>
    </submittedName>
</protein>
<dbReference type="PANTHER" id="PTHR31344:SF0">
    <property type="entry name" value="NUCLEAR PORE COMPLEX PROTEIN NUP205"/>
    <property type="match status" value="1"/>
</dbReference>
<dbReference type="Pfam" id="PF11894">
    <property type="entry name" value="Nup192"/>
    <property type="match status" value="1"/>
</dbReference>
<name>A0A3M7R270_BRAPC</name>
<dbReference type="InterPro" id="IPR021827">
    <property type="entry name" value="Nup186/Nup192/Nup205"/>
</dbReference>
<dbReference type="GO" id="GO:0005643">
    <property type="term" value="C:nuclear pore"/>
    <property type="evidence" value="ECO:0007669"/>
    <property type="project" value="InterPro"/>
</dbReference>
<accession>A0A3M7R270</accession>
<proteinExistence type="inferred from homology"/>
<dbReference type="STRING" id="10195.A0A3M7R270"/>
<dbReference type="EMBL" id="REGN01004399">
    <property type="protein sequence ID" value="RNA17687.1"/>
    <property type="molecule type" value="Genomic_DNA"/>
</dbReference>
<keyword evidence="4" id="KW-0539">Nucleus</keyword>
<comment type="caution">
    <text evidence="5">The sequence shown here is derived from an EMBL/GenBank/DDBJ whole genome shotgun (WGS) entry which is preliminary data.</text>
</comment>
<keyword evidence="3" id="KW-0813">Transport</keyword>
<evidence type="ECO:0000256" key="1">
    <source>
        <dbReference type="ARBA" id="ARBA00004123"/>
    </source>
</evidence>
<evidence type="ECO:0000256" key="3">
    <source>
        <dbReference type="ARBA" id="ARBA00022448"/>
    </source>
</evidence>
<dbReference type="AlphaFoldDB" id="A0A3M7R270"/>
<organism evidence="5 6">
    <name type="scientific">Brachionus plicatilis</name>
    <name type="common">Marine rotifer</name>
    <name type="synonym">Brachionus muelleri</name>
    <dbReference type="NCBI Taxonomy" id="10195"/>
    <lineage>
        <taxon>Eukaryota</taxon>
        <taxon>Metazoa</taxon>
        <taxon>Spiralia</taxon>
        <taxon>Gnathifera</taxon>
        <taxon>Rotifera</taxon>
        <taxon>Eurotatoria</taxon>
        <taxon>Monogononta</taxon>
        <taxon>Pseudotrocha</taxon>
        <taxon>Ploima</taxon>
        <taxon>Brachionidae</taxon>
        <taxon>Brachionus</taxon>
    </lineage>
</organism>
<evidence type="ECO:0000256" key="2">
    <source>
        <dbReference type="ARBA" id="ARBA00005892"/>
    </source>
</evidence>
<evidence type="ECO:0000256" key="4">
    <source>
        <dbReference type="ARBA" id="ARBA00023242"/>
    </source>
</evidence>